<dbReference type="Gene3D" id="3.40.50.150">
    <property type="entry name" value="Vaccinia Virus protein VP39"/>
    <property type="match status" value="1"/>
</dbReference>
<evidence type="ECO:0000256" key="2">
    <source>
        <dbReference type="ARBA" id="ARBA00022679"/>
    </source>
</evidence>
<evidence type="ECO:0000259" key="3">
    <source>
        <dbReference type="Pfam" id="PF13649"/>
    </source>
</evidence>
<dbReference type="SUPFAM" id="SSF53335">
    <property type="entry name" value="S-adenosyl-L-methionine-dependent methyltransferases"/>
    <property type="match status" value="1"/>
</dbReference>
<dbReference type="CDD" id="cd02440">
    <property type="entry name" value="AdoMet_MTases"/>
    <property type="match status" value="1"/>
</dbReference>
<organism evidence="4 5">
    <name type="scientific">Jatrophihabitans lederbergiae</name>
    <dbReference type="NCBI Taxonomy" id="3075547"/>
    <lineage>
        <taxon>Bacteria</taxon>
        <taxon>Bacillati</taxon>
        <taxon>Actinomycetota</taxon>
        <taxon>Actinomycetes</taxon>
        <taxon>Jatrophihabitantales</taxon>
        <taxon>Jatrophihabitantaceae</taxon>
        <taxon>Jatrophihabitans</taxon>
    </lineage>
</organism>
<keyword evidence="5" id="KW-1185">Reference proteome</keyword>
<sequence>MKFQRPARYTGGARLYDVVSGERPVYRAGRVVGVEELQLRPGDRVLDVGCGTGLNFPLLLDAVGPAGAVIGVDASGSMLSRARVRVAKRGWGNVRLVEADAARLDAALAASSSPPLFDAALFAYSLSIIENWRDAYAQTLARVRPGGRLAVVDMALPVGRWQALSPLVRLACFTGGADITRAPWTLALQTTTATSHHVVRGGHIHIGAGTRP</sequence>
<protein>
    <submittedName>
        <fullName evidence="4">Methyltransferase domain-containing protein</fullName>
    </submittedName>
</protein>
<comment type="caution">
    <text evidence="4">The sequence shown here is derived from an EMBL/GenBank/DDBJ whole genome shotgun (WGS) entry which is preliminary data.</text>
</comment>
<dbReference type="InterPro" id="IPR041698">
    <property type="entry name" value="Methyltransf_25"/>
</dbReference>
<gene>
    <name evidence="4" type="ORF">RM423_20885</name>
</gene>
<name>A0ABU2JFR8_9ACTN</name>
<feature type="domain" description="Methyltransferase" evidence="3">
    <location>
        <begin position="45"/>
        <end position="147"/>
    </location>
</feature>
<dbReference type="Pfam" id="PF13649">
    <property type="entry name" value="Methyltransf_25"/>
    <property type="match status" value="1"/>
</dbReference>
<dbReference type="EMBL" id="JAVREH010000055">
    <property type="protein sequence ID" value="MDT0263834.1"/>
    <property type="molecule type" value="Genomic_DNA"/>
</dbReference>
<evidence type="ECO:0000256" key="1">
    <source>
        <dbReference type="ARBA" id="ARBA00022603"/>
    </source>
</evidence>
<dbReference type="RefSeq" id="WP_311424978.1">
    <property type="nucleotide sequence ID" value="NZ_JAVREH010000055.1"/>
</dbReference>
<keyword evidence="1 4" id="KW-0489">Methyltransferase</keyword>
<evidence type="ECO:0000313" key="4">
    <source>
        <dbReference type="EMBL" id="MDT0263834.1"/>
    </source>
</evidence>
<dbReference type="InterPro" id="IPR029063">
    <property type="entry name" value="SAM-dependent_MTases_sf"/>
</dbReference>
<proteinExistence type="predicted"/>
<dbReference type="Proteomes" id="UP001183176">
    <property type="component" value="Unassembled WGS sequence"/>
</dbReference>
<accession>A0ABU2JFR8</accession>
<dbReference type="GO" id="GO:0008168">
    <property type="term" value="F:methyltransferase activity"/>
    <property type="evidence" value="ECO:0007669"/>
    <property type="project" value="UniProtKB-KW"/>
</dbReference>
<reference evidence="5" key="1">
    <citation type="submission" date="2023-07" db="EMBL/GenBank/DDBJ databases">
        <title>30 novel species of actinomycetes from the DSMZ collection.</title>
        <authorList>
            <person name="Nouioui I."/>
        </authorList>
    </citation>
    <scope>NUCLEOTIDE SEQUENCE [LARGE SCALE GENOMIC DNA]</scope>
    <source>
        <strain evidence="5">DSM 44399</strain>
    </source>
</reference>
<dbReference type="GO" id="GO:0032259">
    <property type="term" value="P:methylation"/>
    <property type="evidence" value="ECO:0007669"/>
    <property type="project" value="UniProtKB-KW"/>
</dbReference>
<evidence type="ECO:0000313" key="5">
    <source>
        <dbReference type="Proteomes" id="UP001183176"/>
    </source>
</evidence>
<dbReference type="PANTHER" id="PTHR43861">
    <property type="entry name" value="TRANS-ACONITATE 2-METHYLTRANSFERASE-RELATED"/>
    <property type="match status" value="1"/>
</dbReference>
<dbReference type="PANTHER" id="PTHR43861:SF1">
    <property type="entry name" value="TRANS-ACONITATE 2-METHYLTRANSFERASE"/>
    <property type="match status" value="1"/>
</dbReference>
<keyword evidence="2" id="KW-0808">Transferase</keyword>